<dbReference type="Proteomes" id="UP000266673">
    <property type="component" value="Unassembled WGS sequence"/>
</dbReference>
<accession>A0A397W9F1</accession>
<evidence type="ECO:0000313" key="2">
    <source>
        <dbReference type="Proteomes" id="UP000266673"/>
    </source>
</evidence>
<keyword evidence="2" id="KW-1185">Reference proteome</keyword>
<protein>
    <submittedName>
        <fullName evidence="1">Uncharacterized protein</fullName>
    </submittedName>
</protein>
<organism evidence="1 2">
    <name type="scientific">Gigaspora rosea</name>
    <dbReference type="NCBI Taxonomy" id="44941"/>
    <lineage>
        <taxon>Eukaryota</taxon>
        <taxon>Fungi</taxon>
        <taxon>Fungi incertae sedis</taxon>
        <taxon>Mucoromycota</taxon>
        <taxon>Glomeromycotina</taxon>
        <taxon>Glomeromycetes</taxon>
        <taxon>Diversisporales</taxon>
        <taxon>Gigasporaceae</taxon>
        <taxon>Gigaspora</taxon>
    </lineage>
</organism>
<proteinExistence type="predicted"/>
<sequence length="57" mass="6759">MHSTIFNFPKKKYFPRKCQVPFKCMNIQSVYRCIGVYTNSVYTICIYNCIYVCSSNI</sequence>
<dbReference type="EMBL" id="QKWP01000004">
    <property type="protein sequence ID" value="RIB30851.1"/>
    <property type="molecule type" value="Genomic_DNA"/>
</dbReference>
<dbReference type="AlphaFoldDB" id="A0A397W9F1"/>
<name>A0A397W9F1_9GLOM</name>
<gene>
    <name evidence="1" type="ORF">C2G38_2052689</name>
</gene>
<comment type="caution">
    <text evidence="1">The sequence shown here is derived from an EMBL/GenBank/DDBJ whole genome shotgun (WGS) entry which is preliminary data.</text>
</comment>
<evidence type="ECO:0000313" key="1">
    <source>
        <dbReference type="EMBL" id="RIB30851.1"/>
    </source>
</evidence>
<reference evidence="1 2" key="1">
    <citation type="submission" date="2018-06" db="EMBL/GenBank/DDBJ databases">
        <title>Comparative genomics reveals the genomic features of Rhizophagus irregularis, R. cerebriforme, R. diaphanum and Gigaspora rosea, and their symbiotic lifestyle signature.</title>
        <authorList>
            <person name="Morin E."/>
            <person name="San Clemente H."/>
            <person name="Chen E.C.H."/>
            <person name="De La Providencia I."/>
            <person name="Hainaut M."/>
            <person name="Kuo A."/>
            <person name="Kohler A."/>
            <person name="Murat C."/>
            <person name="Tang N."/>
            <person name="Roy S."/>
            <person name="Loubradou J."/>
            <person name="Henrissat B."/>
            <person name="Grigoriev I.V."/>
            <person name="Corradi N."/>
            <person name="Roux C."/>
            <person name="Martin F.M."/>
        </authorList>
    </citation>
    <scope>NUCLEOTIDE SEQUENCE [LARGE SCALE GENOMIC DNA]</scope>
    <source>
        <strain evidence="1 2">DAOM 194757</strain>
    </source>
</reference>